<dbReference type="Proteomes" id="UP000230750">
    <property type="component" value="Unassembled WGS sequence"/>
</dbReference>
<comment type="caution">
    <text evidence="2">The sequence shown here is derived from an EMBL/GenBank/DDBJ whole genome shotgun (WGS) entry which is preliminary data.</text>
</comment>
<evidence type="ECO:0000313" key="3">
    <source>
        <dbReference type="Proteomes" id="UP000230750"/>
    </source>
</evidence>
<evidence type="ECO:0000256" key="1">
    <source>
        <dbReference type="SAM" id="MobiDB-lite"/>
    </source>
</evidence>
<dbReference type="OrthoDB" id="5836119at2759"/>
<sequence length="71" mass="7909">MAENSQTPNSANASNQDGVQKSSLGGRRRDLMSSSARLPSIRTPRDLLLKGNNKKTFKPNIPARRERTKEE</sequence>
<reference evidence="2 3" key="1">
    <citation type="journal article" date="2017" name="PLoS Biol.">
        <title>The sea cucumber genome provides insights into morphological evolution and visceral regeneration.</title>
        <authorList>
            <person name="Zhang X."/>
            <person name="Sun L."/>
            <person name="Yuan J."/>
            <person name="Sun Y."/>
            <person name="Gao Y."/>
            <person name="Zhang L."/>
            <person name="Li S."/>
            <person name="Dai H."/>
            <person name="Hamel J.F."/>
            <person name="Liu C."/>
            <person name="Yu Y."/>
            <person name="Liu S."/>
            <person name="Lin W."/>
            <person name="Guo K."/>
            <person name="Jin S."/>
            <person name="Xu P."/>
            <person name="Storey K.B."/>
            <person name="Huan P."/>
            <person name="Zhang T."/>
            <person name="Zhou Y."/>
            <person name="Zhang J."/>
            <person name="Lin C."/>
            <person name="Li X."/>
            <person name="Xing L."/>
            <person name="Huo D."/>
            <person name="Sun M."/>
            <person name="Wang L."/>
            <person name="Mercier A."/>
            <person name="Li F."/>
            <person name="Yang H."/>
            <person name="Xiang J."/>
        </authorList>
    </citation>
    <scope>NUCLEOTIDE SEQUENCE [LARGE SCALE GENOMIC DNA]</scope>
    <source>
        <strain evidence="2">Shaxun</strain>
        <tissue evidence="2">Muscle</tissue>
    </source>
</reference>
<feature type="region of interest" description="Disordered" evidence="1">
    <location>
        <begin position="1"/>
        <end position="71"/>
    </location>
</feature>
<keyword evidence="3" id="KW-1185">Reference proteome</keyword>
<organism evidence="2 3">
    <name type="scientific">Stichopus japonicus</name>
    <name type="common">Sea cucumber</name>
    <dbReference type="NCBI Taxonomy" id="307972"/>
    <lineage>
        <taxon>Eukaryota</taxon>
        <taxon>Metazoa</taxon>
        <taxon>Echinodermata</taxon>
        <taxon>Eleutherozoa</taxon>
        <taxon>Echinozoa</taxon>
        <taxon>Holothuroidea</taxon>
        <taxon>Aspidochirotacea</taxon>
        <taxon>Aspidochirotida</taxon>
        <taxon>Stichopodidae</taxon>
        <taxon>Apostichopus</taxon>
    </lineage>
</organism>
<evidence type="ECO:0000313" key="2">
    <source>
        <dbReference type="EMBL" id="PIK52525.1"/>
    </source>
</evidence>
<proteinExistence type="predicted"/>
<name>A0A2G8KX31_STIJA</name>
<gene>
    <name evidence="2" type="ORF">BSL78_10564</name>
</gene>
<feature type="compositionally biased region" description="Polar residues" evidence="1">
    <location>
        <begin position="1"/>
        <end position="23"/>
    </location>
</feature>
<dbReference type="EMBL" id="MRZV01000325">
    <property type="protein sequence ID" value="PIK52525.1"/>
    <property type="molecule type" value="Genomic_DNA"/>
</dbReference>
<accession>A0A2G8KX31</accession>
<protein>
    <submittedName>
        <fullName evidence="2">Uncharacterized protein</fullName>
    </submittedName>
</protein>
<dbReference type="AlphaFoldDB" id="A0A2G8KX31"/>